<protein>
    <submittedName>
        <fullName evidence="10">Uncharacterized protein</fullName>
    </submittedName>
</protein>
<reference evidence="10" key="1">
    <citation type="submission" date="2013-10" db="EMBL/GenBank/DDBJ databases">
        <title>Genomic analysis of the causative agents of coccidiosis in chickens.</title>
        <authorList>
            <person name="Reid A.J."/>
            <person name="Blake D."/>
            <person name="Billington K."/>
            <person name="Browne H."/>
            <person name="Dunn M."/>
            <person name="Hung S."/>
            <person name="Kawahara F."/>
            <person name="Miranda-Saavedra D."/>
            <person name="Mourier T."/>
            <person name="Nagra H."/>
            <person name="Otto T.D."/>
            <person name="Rawlings N."/>
            <person name="Sanchez A."/>
            <person name="Sanders M."/>
            <person name="Subramaniam C."/>
            <person name="Tay Y."/>
            <person name="Dear P."/>
            <person name="Doerig C."/>
            <person name="Gruber A."/>
            <person name="Parkinson J."/>
            <person name="Shirley M."/>
            <person name="Wan K.L."/>
            <person name="Berriman M."/>
            <person name="Tomley F."/>
            <person name="Pain A."/>
        </authorList>
    </citation>
    <scope>NUCLEOTIDE SEQUENCE [LARGE SCALE GENOMIC DNA]</scope>
    <source>
        <strain evidence="10">Houghton</strain>
    </source>
</reference>
<dbReference type="InterPro" id="IPR043502">
    <property type="entry name" value="DNA/RNA_pol_sf"/>
</dbReference>
<dbReference type="Pfam" id="PF08284">
    <property type="entry name" value="RVP_2"/>
    <property type="match status" value="1"/>
</dbReference>
<feature type="domain" description="Integrase zinc-binding" evidence="9">
    <location>
        <begin position="449"/>
        <end position="500"/>
    </location>
</feature>
<dbReference type="InterPro" id="IPR041373">
    <property type="entry name" value="RT_RNaseH"/>
</dbReference>
<keyword evidence="1" id="KW-0808">Transferase</keyword>
<dbReference type="Pfam" id="PF17917">
    <property type="entry name" value="RT_RNaseH"/>
    <property type="match status" value="1"/>
</dbReference>
<evidence type="ECO:0000256" key="6">
    <source>
        <dbReference type="ARBA" id="ARBA00022918"/>
    </source>
</evidence>
<dbReference type="PANTHER" id="PTHR37984">
    <property type="entry name" value="PROTEIN CBG26694"/>
    <property type="match status" value="1"/>
</dbReference>
<dbReference type="GO" id="GO:0003964">
    <property type="term" value="F:RNA-directed DNA polymerase activity"/>
    <property type="evidence" value="ECO:0007669"/>
    <property type="project" value="UniProtKB-KW"/>
</dbReference>
<proteinExistence type="predicted"/>
<dbReference type="GeneID" id="25270232"/>
<name>U6GMI0_EIMAC</name>
<dbReference type="Gene3D" id="1.10.340.70">
    <property type="match status" value="1"/>
</dbReference>
<evidence type="ECO:0000259" key="8">
    <source>
        <dbReference type="Pfam" id="PF17917"/>
    </source>
</evidence>
<feature type="compositionally biased region" description="Pro residues" evidence="7">
    <location>
        <begin position="296"/>
        <end position="307"/>
    </location>
</feature>
<dbReference type="GO" id="GO:0004519">
    <property type="term" value="F:endonuclease activity"/>
    <property type="evidence" value="ECO:0007669"/>
    <property type="project" value="UniProtKB-KW"/>
</dbReference>
<gene>
    <name evidence="10" type="ORF">EAH_00021620</name>
</gene>
<keyword evidence="3" id="KW-0540">Nuclease</keyword>
<evidence type="ECO:0000256" key="3">
    <source>
        <dbReference type="ARBA" id="ARBA00022722"/>
    </source>
</evidence>
<feature type="domain" description="Reverse transcriptase RNase H-like" evidence="8">
    <location>
        <begin position="173"/>
        <end position="269"/>
    </location>
</feature>
<dbReference type="Pfam" id="PF17921">
    <property type="entry name" value="Integrase_H2C2"/>
    <property type="match status" value="1"/>
</dbReference>
<dbReference type="Proteomes" id="UP000018050">
    <property type="component" value="Unassembled WGS sequence"/>
</dbReference>
<dbReference type="CDD" id="cd00303">
    <property type="entry name" value="retropepsin_like"/>
    <property type="match status" value="1"/>
</dbReference>
<evidence type="ECO:0000256" key="7">
    <source>
        <dbReference type="SAM" id="MobiDB-lite"/>
    </source>
</evidence>
<reference evidence="10" key="2">
    <citation type="submission" date="2013-10" db="EMBL/GenBank/DDBJ databases">
        <authorList>
            <person name="Aslett M."/>
        </authorList>
    </citation>
    <scope>NUCLEOTIDE SEQUENCE [LARGE SCALE GENOMIC DNA]</scope>
    <source>
        <strain evidence="10">Houghton</strain>
    </source>
</reference>
<keyword evidence="4" id="KW-0255">Endonuclease</keyword>
<evidence type="ECO:0000256" key="2">
    <source>
        <dbReference type="ARBA" id="ARBA00022695"/>
    </source>
</evidence>
<dbReference type="SUPFAM" id="SSF56672">
    <property type="entry name" value="DNA/RNA polymerases"/>
    <property type="match status" value="1"/>
</dbReference>
<dbReference type="InterPro" id="IPR021109">
    <property type="entry name" value="Peptidase_aspartic_dom_sf"/>
</dbReference>
<evidence type="ECO:0000313" key="11">
    <source>
        <dbReference type="Proteomes" id="UP000018050"/>
    </source>
</evidence>
<dbReference type="CDD" id="cd09274">
    <property type="entry name" value="RNase_HI_RT_Ty3"/>
    <property type="match status" value="1"/>
</dbReference>
<keyword evidence="5" id="KW-0378">Hydrolase</keyword>
<dbReference type="InterPro" id="IPR050951">
    <property type="entry name" value="Retrovirus_Pol_polyprotein"/>
</dbReference>
<keyword evidence="2" id="KW-0548">Nucleotidyltransferase</keyword>
<evidence type="ECO:0000259" key="9">
    <source>
        <dbReference type="Pfam" id="PF17921"/>
    </source>
</evidence>
<dbReference type="InterPro" id="IPR041588">
    <property type="entry name" value="Integrase_H2C2"/>
</dbReference>
<keyword evidence="11" id="KW-1185">Reference proteome</keyword>
<dbReference type="PANTHER" id="PTHR37984:SF5">
    <property type="entry name" value="PROTEIN NYNRIN-LIKE"/>
    <property type="match status" value="1"/>
</dbReference>
<organism evidence="10 11">
    <name type="scientific">Eimeria acervulina</name>
    <name type="common">Coccidian parasite</name>
    <dbReference type="NCBI Taxonomy" id="5801"/>
    <lineage>
        <taxon>Eukaryota</taxon>
        <taxon>Sar</taxon>
        <taxon>Alveolata</taxon>
        <taxon>Apicomplexa</taxon>
        <taxon>Conoidasida</taxon>
        <taxon>Coccidia</taxon>
        <taxon>Eucoccidiorida</taxon>
        <taxon>Eimeriorina</taxon>
        <taxon>Eimeriidae</taxon>
        <taxon>Eimeria</taxon>
    </lineage>
</organism>
<dbReference type="VEuPathDB" id="ToxoDB:EAH_00021620"/>
<evidence type="ECO:0000256" key="1">
    <source>
        <dbReference type="ARBA" id="ARBA00022679"/>
    </source>
</evidence>
<accession>U6GMI0</accession>
<dbReference type="RefSeq" id="XP_013248848.1">
    <property type="nucleotide sequence ID" value="XM_013393394.1"/>
</dbReference>
<dbReference type="OrthoDB" id="2202254at2759"/>
<dbReference type="GO" id="GO:0016787">
    <property type="term" value="F:hydrolase activity"/>
    <property type="evidence" value="ECO:0007669"/>
    <property type="project" value="UniProtKB-KW"/>
</dbReference>
<evidence type="ECO:0000256" key="5">
    <source>
        <dbReference type="ARBA" id="ARBA00022801"/>
    </source>
</evidence>
<sequence>MEGMLCSVGTPAVQPVEVVGRSCEALLDTVASRSFINPRLVEALQLKVRKLSDVCVFTVANGSQSRIDRTVKNLTIWCGRECFTGDYLVGPVPYDIVLGFDWLTKHKAAWNFQSDKLGTYLDGRWCELPLVRAHMDRRTEEGHQTAPKQTPAEEAYDLLAGQVSEMTEAEAAALLYPDASGYAIGGVLEQAGLPIGFLSRAMIPVQQKYSMYDQELLALVSALGKWSHLLRVGKVTAFTDQALTHLRKLQTSKPLRGRTAQWLDFLAEFPDLTITYLQGARNTVADALSRLHSSSPPSPPPSPPTPPLSGSLAQLMLAPAHPDPAHHTRGKQVNYRQLAGIRRRTPRTRPQSPPVSHKANESSANVTEPPAILPVQPADCATLDWPAAYAKCPVFRVPYNTAVQAVGATVQVEFRNRLLAFRFVTPFLSVCIHGLWRICVPQFPESPTHILYNHHDHVTAGHRGQKKTFLSLSKLYYWPSMRNYTTAYAESCTQCRASKALNQKPAGLLQQLIIPSRRWSHVGLDFITDLLLTKTGHDSILVLVESVSKMAHFVPAKQWGN</sequence>
<evidence type="ECO:0000256" key="4">
    <source>
        <dbReference type="ARBA" id="ARBA00022759"/>
    </source>
</evidence>
<dbReference type="Gene3D" id="2.40.70.10">
    <property type="entry name" value="Acid Proteases"/>
    <property type="match status" value="1"/>
</dbReference>
<evidence type="ECO:0000313" key="10">
    <source>
        <dbReference type="EMBL" id="CDI81421.1"/>
    </source>
</evidence>
<dbReference type="EMBL" id="HG671633">
    <property type="protein sequence ID" value="CDI81421.1"/>
    <property type="molecule type" value="Genomic_DNA"/>
</dbReference>
<feature type="region of interest" description="Disordered" evidence="7">
    <location>
        <begin position="290"/>
        <end position="370"/>
    </location>
</feature>
<dbReference type="AlphaFoldDB" id="U6GMI0"/>
<dbReference type="SUPFAM" id="SSF50630">
    <property type="entry name" value="Acid proteases"/>
    <property type="match status" value="1"/>
</dbReference>
<keyword evidence="6" id="KW-0695">RNA-directed DNA polymerase</keyword>